<feature type="domain" description="Plastocyanin-like" evidence="7">
    <location>
        <begin position="311"/>
        <end position="441"/>
    </location>
</feature>
<feature type="domain" description="Plastocyanin-like" evidence="8">
    <location>
        <begin position="638"/>
        <end position="714"/>
    </location>
</feature>
<evidence type="ECO:0000313" key="11">
    <source>
        <dbReference type="Proteomes" id="UP001396898"/>
    </source>
</evidence>
<keyword evidence="6" id="KW-1133">Transmembrane helix</keyword>
<reference evidence="10 11" key="1">
    <citation type="submission" date="2023-01" db="EMBL/GenBank/DDBJ databases">
        <title>Analysis of 21 Apiospora genomes using comparative genomics revels a genus with tremendous synthesis potential of carbohydrate active enzymes and secondary metabolites.</title>
        <authorList>
            <person name="Sorensen T."/>
        </authorList>
    </citation>
    <scope>NUCLEOTIDE SEQUENCE [LARGE SCALE GENOMIC DNA]</scope>
    <source>
        <strain evidence="10 11">CBS 20057</strain>
    </source>
</reference>
<keyword evidence="11" id="KW-1185">Reference proteome</keyword>
<dbReference type="PROSITE" id="PS00080">
    <property type="entry name" value="MULTICOPPER_OXIDASE2"/>
    <property type="match status" value="1"/>
</dbReference>
<evidence type="ECO:0000259" key="9">
    <source>
        <dbReference type="Pfam" id="PF07732"/>
    </source>
</evidence>
<keyword evidence="6" id="KW-0812">Transmembrane</keyword>
<dbReference type="InterPro" id="IPR002355">
    <property type="entry name" value="Cu_oxidase_Cu_BS"/>
</dbReference>
<feature type="domain" description="Plastocyanin-like" evidence="9">
    <location>
        <begin position="168"/>
        <end position="281"/>
    </location>
</feature>
<evidence type="ECO:0000313" key="10">
    <source>
        <dbReference type="EMBL" id="KAK8028865.1"/>
    </source>
</evidence>
<keyword evidence="4" id="KW-0186">Copper</keyword>
<dbReference type="Pfam" id="PF07732">
    <property type="entry name" value="Cu-oxidase_3"/>
    <property type="match status" value="1"/>
</dbReference>
<dbReference type="CDD" id="cd04205">
    <property type="entry name" value="CuRO_2_LCC_like"/>
    <property type="match status" value="1"/>
</dbReference>
<dbReference type="InterPro" id="IPR011707">
    <property type="entry name" value="Cu-oxidase-like_N"/>
</dbReference>
<evidence type="ECO:0000256" key="6">
    <source>
        <dbReference type="SAM" id="Phobius"/>
    </source>
</evidence>
<comment type="similarity">
    <text evidence="1">Belongs to the multicopper oxidase family.</text>
</comment>
<dbReference type="Pfam" id="PF00394">
    <property type="entry name" value="Cu-oxidase"/>
    <property type="match status" value="1"/>
</dbReference>
<dbReference type="Pfam" id="PF07731">
    <property type="entry name" value="Cu-oxidase_2"/>
    <property type="match status" value="1"/>
</dbReference>
<dbReference type="PANTHER" id="PTHR11709">
    <property type="entry name" value="MULTI-COPPER OXIDASE"/>
    <property type="match status" value="1"/>
</dbReference>
<evidence type="ECO:0000259" key="8">
    <source>
        <dbReference type="Pfam" id="PF07731"/>
    </source>
</evidence>
<evidence type="ECO:0000256" key="3">
    <source>
        <dbReference type="ARBA" id="ARBA00023002"/>
    </source>
</evidence>
<dbReference type="InterPro" id="IPR045087">
    <property type="entry name" value="Cu-oxidase_fam"/>
</dbReference>
<sequence>MPGHRSSGSLSRLIHESPVSIELGSRPSSLSALTMCTRRKTTSALPAFADEKRSTRRQIPLWVLLLCAVCFFVSALILGLGLGLGCIARYRTAALSSSPSLPFNYSSFYGISSGLEFVPIERLVNETELELRNPFKFSDNENHGERSRQEQQQQHSPMVREYVFNITQALAAPDGFRKPMLLVNGQSPGPLIEAGTGDVVRVVVHNRVANRSTTVHWHGLNQANSTWMDGVAGVSQCGIPPGQSFTYEFRVDGQRGTFWYHAHLGVQYTDGAYGPIVVRDPRGRWCRGRTRRGSKKLLDSYLNASSKWVPSESGVEPLADNILLNGQHVYNCSVVSTTYPPDPDHDPYARNPDDSSACTGGRLYTTKVKPGTKLRLRLINASSFLSYWVSIDNHALTLVELDGVEIEPLAGQRGVYLNIGQRVSVVVDADQPPGNYLIRASLPQSCFLPYAPYTSAGLASVGYVGTGVLSYEGIAAEAPPVGVPGNTSNPFGVENNGARGDVWEGCDDMPFDVPKPMRKMDAVEVTEANTHYIEYMFRQAQDVNRIFINKTAYAPLSNNATIWKMLDQSFSAAEANSYSSWDFGLDQQVLLVPDANKGAQIVINSRDAMEHPWHLQTQARQPSSHKFNNELTVNTNSGHTFQIVGWGPGLFGSKPNGTTWNLANPMRRDTVTVPANSHVVLRFLADNPGMWALHCHVAWHMEGGMFVSLAERPSDLVSLVRDMNPQTRSQSMRFCGMDDGQAPGENK</sequence>
<dbReference type="SUPFAM" id="SSF49503">
    <property type="entry name" value="Cupredoxins"/>
    <property type="match status" value="3"/>
</dbReference>
<feature type="region of interest" description="Disordered" evidence="5">
    <location>
        <begin position="728"/>
        <end position="747"/>
    </location>
</feature>
<dbReference type="InterPro" id="IPR001117">
    <property type="entry name" value="Cu-oxidase_2nd"/>
</dbReference>
<dbReference type="InterPro" id="IPR011706">
    <property type="entry name" value="Cu-oxidase_C"/>
</dbReference>
<dbReference type="InterPro" id="IPR033138">
    <property type="entry name" value="Cu_oxidase_CS"/>
</dbReference>
<keyword evidence="3" id="KW-0560">Oxidoreductase</keyword>
<gene>
    <name evidence="10" type="ORF">PG991_005921</name>
</gene>
<dbReference type="EMBL" id="JAQQWI010000007">
    <property type="protein sequence ID" value="KAK8028865.1"/>
    <property type="molecule type" value="Genomic_DNA"/>
</dbReference>
<evidence type="ECO:0000256" key="4">
    <source>
        <dbReference type="ARBA" id="ARBA00023008"/>
    </source>
</evidence>
<feature type="transmembrane region" description="Helical" evidence="6">
    <location>
        <begin position="61"/>
        <end position="84"/>
    </location>
</feature>
<dbReference type="InterPro" id="IPR008972">
    <property type="entry name" value="Cupredoxin"/>
</dbReference>
<evidence type="ECO:0000256" key="5">
    <source>
        <dbReference type="SAM" id="MobiDB-lite"/>
    </source>
</evidence>
<protein>
    <submittedName>
        <fullName evidence="10">Laccase</fullName>
    </submittedName>
</protein>
<dbReference type="PANTHER" id="PTHR11709:SF414">
    <property type="entry name" value="ADR239WP"/>
    <property type="match status" value="1"/>
</dbReference>
<keyword evidence="2" id="KW-0479">Metal-binding</keyword>
<dbReference type="Proteomes" id="UP001396898">
    <property type="component" value="Unassembled WGS sequence"/>
</dbReference>
<dbReference type="CDD" id="cd13910">
    <property type="entry name" value="CuRO_3_MCO_like_4"/>
    <property type="match status" value="1"/>
</dbReference>
<feature type="region of interest" description="Disordered" evidence="5">
    <location>
        <begin position="136"/>
        <end position="155"/>
    </location>
</feature>
<dbReference type="Gene3D" id="2.60.40.420">
    <property type="entry name" value="Cupredoxins - blue copper proteins"/>
    <property type="match status" value="3"/>
</dbReference>
<evidence type="ECO:0000256" key="2">
    <source>
        <dbReference type="ARBA" id="ARBA00022723"/>
    </source>
</evidence>
<keyword evidence="6" id="KW-0472">Membrane</keyword>
<evidence type="ECO:0000259" key="7">
    <source>
        <dbReference type="Pfam" id="PF00394"/>
    </source>
</evidence>
<name>A0ABR1SAJ8_9PEZI</name>
<evidence type="ECO:0000256" key="1">
    <source>
        <dbReference type="ARBA" id="ARBA00010609"/>
    </source>
</evidence>
<organism evidence="10 11">
    <name type="scientific">Apiospora marii</name>
    <dbReference type="NCBI Taxonomy" id="335849"/>
    <lineage>
        <taxon>Eukaryota</taxon>
        <taxon>Fungi</taxon>
        <taxon>Dikarya</taxon>
        <taxon>Ascomycota</taxon>
        <taxon>Pezizomycotina</taxon>
        <taxon>Sordariomycetes</taxon>
        <taxon>Xylariomycetidae</taxon>
        <taxon>Amphisphaeriales</taxon>
        <taxon>Apiosporaceae</taxon>
        <taxon>Apiospora</taxon>
    </lineage>
</organism>
<comment type="caution">
    <text evidence="10">The sequence shown here is derived from an EMBL/GenBank/DDBJ whole genome shotgun (WGS) entry which is preliminary data.</text>
</comment>
<accession>A0ABR1SAJ8</accession>
<dbReference type="PROSITE" id="PS00079">
    <property type="entry name" value="MULTICOPPER_OXIDASE1"/>
    <property type="match status" value="1"/>
</dbReference>
<feature type="compositionally biased region" description="Basic and acidic residues" evidence="5">
    <location>
        <begin position="136"/>
        <end position="149"/>
    </location>
</feature>
<proteinExistence type="inferred from homology"/>